<dbReference type="KEGG" id="gfl:GRFL_2750"/>
<organism evidence="1 2">
    <name type="scientific">Christiangramia flava JLT2011</name>
    <dbReference type="NCBI Taxonomy" id="1229726"/>
    <lineage>
        <taxon>Bacteria</taxon>
        <taxon>Pseudomonadati</taxon>
        <taxon>Bacteroidota</taxon>
        <taxon>Flavobacteriia</taxon>
        <taxon>Flavobacteriales</taxon>
        <taxon>Flavobacteriaceae</taxon>
        <taxon>Christiangramia</taxon>
    </lineage>
</organism>
<reference evidence="1 2" key="1">
    <citation type="submission" date="2016-07" db="EMBL/GenBank/DDBJ databases">
        <title>Multi-omics approach to identify versatile polysaccharide utilization systems of a marine flavobacterium Gramella flava.</title>
        <authorList>
            <person name="Tang K."/>
        </authorList>
    </citation>
    <scope>NUCLEOTIDE SEQUENCE [LARGE SCALE GENOMIC DNA]</scope>
    <source>
        <strain evidence="1 2">JLT2011</strain>
    </source>
</reference>
<dbReference type="STRING" id="1229726.GRFL_2750"/>
<dbReference type="InterPro" id="IPR019861">
    <property type="entry name" value="PorP/SprF_Bacteroidetes"/>
</dbReference>
<gene>
    <name evidence="1" type="ORF">GRFL_2750</name>
</gene>
<dbReference type="Pfam" id="PF11751">
    <property type="entry name" value="PorP_SprF"/>
    <property type="match status" value="1"/>
</dbReference>
<dbReference type="AlphaFoldDB" id="A0A1L7I8C1"/>
<protein>
    <submittedName>
        <fullName evidence="1">Uncharacterized protein</fullName>
    </submittedName>
</protein>
<accession>A0A1L7I8C1</accession>
<name>A0A1L7I8C1_9FLAO</name>
<dbReference type="RefSeq" id="WP_083645139.1">
    <property type="nucleotide sequence ID" value="NZ_AMRU01000015.1"/>
</dbReference>
<evidence type="ECO:0000313" key="1">
    <source>
        <dbReference type="EMBL" id="APU69474.1"/>
    </source>
</evidence>
<evidence type="ECO:0000313" key="2">
    <source>
        <dbReference type="Proteomes" id="UP000186230"/>
    </source>
</evidence>
<dbReference type="Proteomes" id="UP000186230">
    <property type="component" value="Chromosome"/>
</dbReference>
<dbReference type="NCBIfam" id="TIGR03519">
    <property type="entry name" value="T9SS_PorP_fam"/>
    <property type="match status" value="1"/>
</dbReference>
<keyword evidence="2" id="KW-1185">Reference proteome</keyword>
<sequence length="303" mass="34714">MKKQSLIIALLTGFLAFSQQDSQFTQYVYNTVSFNPGYTGSRGVPTLTGMYRNQWMGMEGAPVTQSFNFHGPVGERVGTGLMVMHDKIGPVRETYIDGLFSYKIRLKRGGNLSFGLKGGLHFFNVDYSRLANYEDDPEMINKYWNKKVSPNFGVGMYYYTDDFYVGISLPNILETRHFDGESVSQAKEMKNFYLMSGYVFEIEPDWHLKPSLLLKWVRGAPMQLDVAATAWFRKRFSLGASYRWDAAYSILSGFQLTENLLVGLSYDKEVTDLGNTQYNDGSLEVLLRFDMFRGRGYQSQRLF</sequence>
<proteinExistence type="predicted"/>
<dbReference type="OrthoDB" id="1114455at2"/>
<dbReference type="EMBL" id="CP016359">
    <property type="protein sequence ID" value="APU69474.1"/>
    <property type="molecule type" value="Genomic_DNA"/>
</dbReference>